<dbReference type="AlphaFoldDB" id="A0A150XK47"/>
<gene>
    <name evidence="2" type="ORF">AWN68_05220</name>
</gene>
<comment type="caution">
    <text evidence="2">The sequence shown here is derived from an EMBL/GenBank/DDBJ whole genome shotgun (WGS) entry which is preliminary data.</text>
</comment>
<keyword evidence="1" id="KW-0732">Signal</keyword>
<dbReference type="OrthoDB" id="978366at2"/>
<organism evidence="2 3">
    <name type="scientific">Roseivirga echinicomitans</name>
    <dbReference type="NCBI Taxonomy" id="296218"/>
    <lineage>
        <taxon>Bacteria</taxon>
        <taxon>Pseudomonadati</taxon>
        <taxon>Bacteroidota</taxon>
        <taxon>Cytophagia</taxon>
        <taxon>Cytophagales</taxon>
        <taxon>Roseivirgaceae</taxon>
        <taxon>Roseivirga</taxon>
    </lineage>
</organism>
<evidence type="ECO:0000313" key="3">
    <source>
        <dbReference type="Proteomes" id="UP000075615"/>
    </source>
</evidence>
<dbReference type="Proteomes" id="UP000075615">
    <property type="component" value="Unassembled WGS sequence"/>
</dbReference>
<keyword evidence="3" id="KW-1185">Reference proteome</keyword>
<dbReference type="RefSeq" id="WP_068415171.1">
    <property type="nucleotide sequence ID" value="NZ_LRDB01000012.1"/>
</dbReference>
<protein>
    <submittedName>
        <fullName evidence="2">Uncharacterized protein</fullName>
    </submittedName>
</protein>
<sequence>MSIKRIRSFLLAVSATALLVGCNFEYFADAELNDFVWTPSLAIPIGELSYTVEDLFGELSGAGVDIGQNSDDVVMLTYEAQLQSQTATGFLTLADQTFAQEVDAGLNVNTQGFSAQFDYNEVFEFDLAATQNEAFDSVRFSGGSIDIMMNSEIDAEVNYTLTLSSLIDIDTRLPLVVSGTLTPANANVNLSDALSKYVGDFSKDKNGNVVRNKIVVKLDYQVRASGNSVIQATDGVSFSMSLISPKFDLVYGFIGSRSLDINFELLNLDFFDSFKEGSISFAEPSFNFVFDNSFGFPLGVNFNQIAAITQKGQIIPLTGSAATTPGIVNGPLVGAIGTSVNTVLKLNSTNSNIPELISSMPKKVIIEVNTETNPASAPAQYNFIGASNELSIGVLLEMPMIVNINGLVSRQNVAFDIAGDLEQAKKLTLRLIAENELPLGGEIELVFKDVNGDAVFTVSQRALFEGAPVGSDGRTTGPTTNVVDINFLDADIRLLENATSIDVVTRLTTTDASSNQAVKFFSDYSLKIKLAAQADIELNTKN</sequence>
<name>A0A150XK47_9BACT</name>
<dbReference type="STRING" id="296218.AWN68_05220"/>
<accession>A0A150XK47</accession>
<dbReference type="EMBL" id="LRDB01000012">
    <property type="protein sequence ID" value="KYG79035.1"/>
    <property type="molecule type" value="Genomic_DNA"/>
</dbReference>
<evidence type="ECO:0000313" key="2">
    <source>
        <dbReference type="EMBL" id="KYG79035.1"/>
    </source>
</evidence>
<proteinExistence type="predicted"/>
<feature type="signal peptide" evidence="1">
    <location>
        <begin position="1"/>
        <end position="28"/>
    </location>
</feature>
<reference evidence="2 3" key="1">
    <citation type="submission" date="2016-01" db="EMBL/GenBank/DDBJ databases">
        <title>Genome sequencing of Roseivirga echinicomitans KMM 6058.</title>
        <authorList>
            <person name="Selvaratnam C."/>
            <person name="Thevarajoo S."/>
            <person name="Goh K.M."/>
            <person name="Ee R."/>
            <person name="Chan K.-G."/>
            <person name="Chong C.S."/>
        </authorList>
    </citation>
    <scope>NUCLEOTIDE SEQUENCE [LARGE SCALE GENOMIC DNA]</scope>
    <source>
        <strain evidence="2 3">KMM 6058</strain>
    </source>
</reference>
<dbReference type="PROSITE" id="PS51257">
    <property type="entry name" value="PROKAR_LIPOPROTEIN"/>
    <property type="match status" value="1"/>
</dbReference>
<feature type="chain" id="PRO_5007574832" evidence="1">
    <location>
        <begin position="29"/>
        <end position="542"/>
    </location>
</feature>
<evidence type="ECO:0000256" key="1">
    <source>
        <dbReference type="SAM" id="SignalP"/>
    </source>
</evidence>